<evidence type="ECO:0000259" key="2">
    <source>
        <dbReference type="Pfam" id="PF00190"/>
    </source>
</evidence>
<dbReference type="InterPro" id="IPR011051">
    <property type="entry name" value="RmlC_Cupin_sf"/>
</dbReference>
<proteinExistence type="predicted"/>
<dbReference type="AlphaFoldDB" id="A0A433P6G9"/>
<name>A0A433P6G9_9FUNG</name>
<dbReference type="Pfam" id="PF00190">
    <property type="entry name" value="Cupin_1"/>
    <property type="match status" value="1"/>
</dbReference>
<dbReference type="Proteomes" id="UP000274822">
    <property type="component" value="Unassembled WGS sequence"/>
</dbReference>
<evidence type="ECO:0000313" key="3">
    <source>
        <dbReference type="EMBL" id="RUS13109.1"/>
    </source>
</evidence>
<keyword evidence="1" id="KW-0732">Signal</keyword>
<dbReference type="SUPFAM" id="SSF51182">
    <property type="entry name" value="RmlC-like cupins"/>
    <property type="match status" value="1"/>
</dbReference>
<dbReference type="EMBL" id="RBNJ01031035">
    <property type="protein sequence ID" value="RUS13109.1"/>
    <property type="molecule type" value="Genomic_DNA"/>
</dbReference>
<feature type="signal peptide" evidence="1">
    <location>
        <begin position="1"/>
        <end position="21"/>
    </location>
</feature>
<dbReference type="PANTHER" id="PTHR31238">
    <property type="entry name" value="GERMIN-LIKE PROTEIN SUBFAMILY 3 MEMBER 3"/>
    <property type="match status" value="1"/>
</dbReference>
<feature type="non-terminal residue" evidence="3">
    <location>
        <position position="132"/>
    </location>
</feature>
<feature type="domain" description="Cupin type-1" evidence="2">
    <location>
        <begin position="66"/>
        <end position="129"/>
    </location>
</feature>
<evidence type="ECO:0000256" key="1">
    <source>
        <dbReference type="SAM" id="SignalP"/>
    </source>
</evidence>
<protein>
    <recommendedName>
        <fullName evidence="2">Cupin type-1 domain-containing protein</fullName>
    </recommendedName>
</protein>
<sequence>MYIRNTLALLASLSLAILTTAAPAPLAVNATLDNELVLATTEVDRIALITDPTNFVFDFAHAEVKQEAGGRIVASNTKNFPALIGHGIAMAVGFIEPCGINLPHIHNRATEILFVVSGEFETGFFIENGGKV</sequence>
<keyword evidence="4" id="KW-1185">Reference proteome</keyword>
<dbReference type="InterPro" id="IPR014710">
    <property type="entry name" value="RmlC-like_jellyroll"/>
</dbReference>
<dbReference type="Gene3D" id="2.60.120.10">
    <property type="entry name" value="Jelly Rolls"/>
    <property type="match status" value="1"/>
</dbReference>
<comment type="caution">
    <text evidence="3">The sequence shown here is derived from an EMBL/GenBank/DDBJ whole genome shotgun (WGS) entry which is preliminary data.</text>
</comment>
<dbReference type="InterPro" id="IPR006045">
    <property type="entry name" value="Cupin_1"/>
</dbReference>
<organism evidence="3 4">
    <name type="scientific">Jimgerdemannia flammicorona</name>
    <dbReference type="NCBI Taxonomy" id="994334"/>
    <lineage>
        <taxon>Eukaryota</taxon>
        <taxon>Fungi</taxon>
        <taxon>Fungi incertae sedis</taxon>
        <taxon>Mucoromycota</taxon>
        <taxon>Mucoromycotina</taxon>
        <taxon>Endogonomycetes</taxon>
        <taxon>Endogonales</taxon>
        <taxon>Endogonaceae</taxon>
        <taxon>Jimgerdemannia</taxon>
    </lineage>
</organism>
<evidence type="ECO:0000313" key="4">
    <source>
        <dbReference type="Proteomes" id="UP000274822"/>
    </source>
</evidence>
<reference evidence="3 4" key="1">
    <citation type="journal article" date="2018" name="New Phytol.">
        <title>Phylogenomics of Endogonaceae and evolution of mycorrhizas within Mucoromycota.</title>
        <authorList>
            <person name="Chang Y."/>
            <person name="Desiro A."/>
            <person name="Na H."/>
            <person name="Sandor L."/>
            <person name="Lipzen A."/>
            <person name="Clum A."/>
            <person name="Barry K."/>
            <person name="Grigoriev I.V."/>
            <person name="Martin F.M."/>
            <person name="Stajich J.E."/>
            <person name="Smith M.E."/>
            <person name="Bonito G."/>
            <person name="Spatafora J.W."/>
        </authorList>
    </citation>
    <scope>NUCLEOTIDE SEQUENCE [LARGE SCALE GENOMIC DNA]</scope>
    <source>
        <strain evidence="3 4">AD002</strain>
    </source>
</reference>
<accession>A0A433P6G9</accession>
<gene>
    <name evidence="3" type="ORF">BC938DRAFT_478127</name>
</gene>
<feature type="chain" id="PRO_5019044080" description="Cupin type-1 domain-containing protein" evidence="1">
    <location>
        <begin position="22"/>
        <end position="132"/>
    </location>
</feature>